<feature type="compositionally biased region" description="Basic and acidic residues" evidence="11">
    <location>
        <begin position="312"/>
        <end position="321"/>
    </location>
</feature>
<dbReference type="GO" id="GO:0008373">
    <property type="term" value="F:sialyltransferase activity"/>
    <property type="evidence" value="ECO:0007669"/>
    <property type="project" value="InterPro"/>
</dbReference>
<keyword evidence="5 12" id="KW-0812">Transmembrane</keyword>
<reference evidence="13 14" key="1">
    <citation type="submission" date="2011-10" db="EMBL/GenBank/DDBJ databases">
        <authorList>
            <person name="Genoscope - CEA"/>
        </authorList>
    </citation>
    <scope>NUCLEOTIDE SEQUENCE [LARGE SCALE GENOMIC DNA]</scope>
    <source>
        <strain evidence="13 14">RCC 1105</strain>
    </source>
</reference>
<feature type="transmembrane region" description="Helical" evidence="12">
    <location>
        <begin position="47"/>
        <end position="66"/>
    </location>
</feature>
<evidence type="ECO:0000313" key="14">
    <source>
        <dbReference type="Proteomes" id="UP000198341"/>
    </source>
</evidence>
<name>K8EZ06_9CHLO</name>
<evidence type="ECO:0000256" key="3">
    <source>
        <dbReference type="ARBA" id="ARBA00022676"/>
    </source>
</evidence>
<organism evidence="13 14">
    <name type="scientific">Bathycoccus prasinos</name>
    <dbReference type="NCBI Taxonomy" id="41875"/>
    <lineage>
        <taxon>Eukaryota</taxon>
        <taxon>Viridiplantae</taxon>
        <taxon>Chlorophyta</taxon>
        <taxon>Mamiellophyceae</taxon>
        <taxon>Mamiellales</taxon>
        <taxon>Bathycoccaceae</taxon>
        <taxon>Bathycoccus</taxon>
    </lineage>
</organism>
<evidence type="ECO:0000256" key="1">
    <source>
        <dbReference type="ARBA" id="ARBA00004323"/>
    </source>
</evidence>
<evidence type="ECO:0000256" key="9">
    <source>
        <dbReference type="ARBA" id="ARBA00023136"/>
    </source>
</evidence>
<dbReference type="Gene3D" id="3.90.1480.20">
    <property type="entry name" value="Glycosyl transferase family 29"/>
    <property type="match status" value="1"/>
</dbReference>
<keyword evidence="8" id="KW-0333">Golgi apparatus</keyword>
<comment type="subcellular location">
    <subcellularLocation>
        <location evidence="1">Golgi apparatus membrane</location>
        <topology evidence="1">Single-pass type II membrane protein</topology>
    </subcellularLocation>
</comment>
<dbReference type="Pfam" id="PF00777">
    <property type="entry name" value="Glyco_transf_29"/>
    <property type="match status" value="1"/>
</dbReference>
<evidence type="ECO:0000256" key="10">
    <source>
        <dbReference type="ARBA" id="ARBA00023180"/>
    </source>
</evidence>
<evidence type="ECO:0000256" key="6">
    <source>
        <dbReference type="ARBA" id="ARBA00022968"/>
    </source>
</evidence>
<feature type="compositionally biased region" description="Basic and acidic residues" evidence="11">
    <location>
        <begin position="277"/>
        <end position="288"/>
    </location>
</feature>
<proteinExistence type="inferred from homology"/>
<feature type="compositionally biased region" description="Acidic residues" evidence="11">
    <location>
        <begin position="322"/>
        <end position="340"/>
    </location>
</feature>
<dbReference type="EMBL" id="FO082278">
    <property type="protein sequence ID" value="CCO14448.1"/>
    <property type="molecule type" value="Genomic_DNA"/>
</dbReference>
<feature type="compositionally biased region" description="Low complexity" evidence="11">
    <location>
        <begin position="368"/>
        <end position="399"/>
    </location>
</feature>
<accession>K8EZ06</accession>
<feature type="region of interest" description="Disordered" evidence="11">
    <location>
        <begin position="426"/>
        <end position="447"/>
    </location>
</feature>
<keyword evidence="6" id="KW-0735">Signal-anchor</keyword>
<dbReference type="GO" id="GO:0000139">
    <property type="term" value="C:Golgi membrane"/>
    <property type="evidence" value="ECO:0007669"/>
    <property type="project" value="UniProtKB-SubCell"/>
</dbReference>
<keyword evidence="3" id="KW-0328">Glycosyltransferase</keyword>
<dbReference type="Proteomes" id="UP000198341">
    <property type="component" value="Chromosome 1"/>
</dbReference>
<dbReference type="RefSeq" id="XP_007515569.1">
    <property type="nucleotide sequence ID" value="XM_007515507.1"/>
</dbReference>
<dbReference type="InterPro" id="IPR001675">
    <property type="entry name" value="Glyco_trans_29"/>
</dbReference>
<evidence type="ECO:0000256" key="11">
    <source>
        <dbReference type="SAM" id="MobiDB-lite"/>
    </source>
</evidence>
<evidence type="ECO:0000256" key="5">
    <source>
        <dbReference type="ARBA" id="ARBA00022692"/>
    </source>
</evidence>
<dbReference type="OrthoDB" id="10264956at2759"/>
<feature type="compositionally biased region" description="Basic and acidic residues" evidence="11">
    <location>
        <begin position="213"/>
        <end position="234"/>
    </location>
</feature>
<feature type="compositionally biased region" description="Acidic residues" evidence="11">
    <location>
        <begin position="244"/>
        <end position="260"/>
    </location>
</feature>
<feature type="region of interest" description="Disordered" evidence="11">
    <location>
        <begin position="165"/>
        <end position="410"/>
    </location>
</feature>
<feature type="compositionally biased region" description="Polar residues" evidence="11">
    <location>
        <begin position="431"/>
        <end position="440"/>
    </location>
</feature>
<dbReference type="KEGG" id="bpg:Bathy01g02840"/>
<evidence type="ECO:0000256" key="4">
    <source>
        <dbReference type="ARBA" id="ARBA00022679"/>
    </source>
</evidence>
<dbReference type="AlphaFoldDB" id="K8EZ06"/>
<feature type="compositionally biased region" description="Acidic residues" evidence="11">
    <location>
        <begin position="173"/>
        <end position="196"/>
    </location>
</feature>
<keyword evidence="4" id="KW-0808">Transferase</keyword>
<keyword evidence="7 12" id="KW-1133">Transmembrane helix</keyword>
<dbReference type="InterPro" id="IPR038578">
    <property type="entry name" value="GT29-like_sf"/>
</dbReference>
<evidence type="ECO:0000256" key="12">
    <source>
        <dbReference type="SAM" id="Phobius"/>
    </source>
</evidence>
<keyword evidence="10" id="KW-0325">Glycoprotein</keyword>
<evidence type="ECO:0000256" key="2">
    <source>
        <dbReference type="ARBA" id="ARBA00006003"/>
    </source>
</evidence>
<protein>
    <submittedName>
        <fullName evidence="13">Uncharacterized protein</fullName>
    </submittedName>
</protein>
<sequence>MTFANNHDERERLLVKHHHAADEDVREFDALKTTKTTTRSSWMKSSLFATIGVSVSLLICCAFVAMTASSSESSSLGVSKFSTNNKGVLLNVYGSKEAGASTASRAKFSATTNTEEESVTQLAQLGYADVDLDTAALGAKERNMIQASLAIENVQRKIKRLEKAKRQRALNVQDEDEYLEDEVTADENVGEGEEEAVATATTGAEEEGEEEVKEVKEEEEVKEKEREAEDERNAAVRMLTGEDPVVEENEEKEGDESNNDEAEKALPQASSTIVNQKLEEELKEEEKNNASAESEESVEEKKSSLEEMALAFEKEMERAALEDEFTAIPEEEVKEGEQEPEATATAEVDPSETANEKTSEEGEEEEQQQQQGEQGEIITPLESLTTTTTTITPRQTSLLRGSTKRDLSDTEFSKLQKLLEYNAKKRGVDLKSSSSADTTPEQPPKAELCPSSAIYAGKCECSTCALVLPMPDMVGTSLGKEIDSHECVARMNAQYIEVQNPSDSNKLANPRDYGSKTDFVFSNVVDHTLKDLRKNLNTTEGKKLNQKVKHKFLHVPFWRPASEVFDFLEAHNDWKTIPHAVTKETTDLFSQMKGAEGKQWSSGFLAYVMLSRHYCAKTTVYSYWRAEEDPASQVYVTNSKGGARKMWSGHSFGGEHEFIKNAAESHDFGTRVRYLDALKEGANKGEEVGGITP</sequence>
<evidence type="ECO:0000313" key="13">
    <source>
        <dbReference type="EMBL" id="CCO14448.1"/>
    </source>
</evidence>
<evidence type="ECO:0000256" key="8">
    <source>
        <dbReference type="ARBA" id="ARBA00023034"/>
    </source>
</evidence>
<evidence type="ECO:0000256" key="7">
    <source>
        <dbReference type="ARBA" id="ARBA00022989"/>
    </source>
</evidence>
<keyword evidence="9 12" id="KW-0472">Membrane</keyword>
<dbReference type="GeneID" id="19018019"/>
<keyword evidence="14" id="KW-1185">Reference proteome</keyword>
<gene>
    <name evidence="13" type="ORF">Bathy01g02840</name>
</gene>
<comment type="similarity">
    <text evidence="2">Belongs to the glycosyltransferase 29 family.</text>
</comment>